<protein>
    <submittedName>
        <fullName evidence="8">Integrase-like protein</fullName>
    </submittedName>
</protein>
<dbReference type="Pfam" id="PF13495">
    <property type="entry name" value="Phage_int_SAM_4"/>
    <property type="match status" value="1"/>
</dbReference>
<dbReference type="InterPro" id="IPR011010">
    <property type="entry name" value="DNA_brk_join_enz"/>
</dbReference>
<sequence length="239" mass="28454">MSKNKGIRRKNDLNPLEVDIATTPEDVHTVTFDEAVSRFITDGERRGLREATIKYYRNELRQFRRWLVKQDRIQTEQDYISRIVRTDVNNYVDYLRHDRGCTNNSINTRLRAMRAFFNFIRESDVIRNNPMKAYPLLKVRKGNIETVSMGELRRLFNAADKRTFTGYRDYTYMLLLLETGVRLSESQAIFVEDVKFSEGVIFIRHTKNQFHRYVPIQSKMKEVLKRYIAIRGTSRNPRI</sequence>
<dbReference type="InterPro" id="IPR010998">
    <property type="entry name" value="Integrase_recombinase_N"/>
</dbReference>
<evidence type="ECO:0000256" key="2">
    <source>
        <dbReference type="ARBA" id="ARBA00022908"/>
    </source>
</evidence>
<evidence type="ECO:0000256" key="5">
    <source>
        <dbReference type="PROSITE-ProRule" id="PRU01248"/>
    </source>
</evidence>
<dbReference type="InterPro" id="IPR002104">
    <property type="entry name" value="Integrase_catalytic"/>
</dbReference>
<organism evidence="8 9">
    <name type="scientific">Paraliobacillus ryukyuensis</name>
    <dbReference type="NCBI Taxonomy" id="200904"/>
    <lineage>
        <taxon>Bacteria</taxon>
        <taxon>Bacillati</taxon>
        <taxon>Bacillota</taxon>
        <taxon>Bacilli</taxon>
        <taxon>Bacillales</taxon>
        <taxon>Bacillaceae</taxon>
        <taxon>Paraliobacillus</taxon>
    </lineage>
</organism>
<evidence type="ECO:0000256" key="4">
    <source>
        <dbReference type="ARBA" id="ARBA00023172"/>
    </source>
</evidence>
<dbReference type="GO" id="GO:0015074">
    <property type="term" value="P:DNA integration"/>
    <property type="evidence" value="ECO:0007669"/>
    <property type="project" value="UniProtKB-KW"/>
</dbReference>
<dbReference type="CDD" id="cd00397">
    <property type="entry name" value="DNA_BRE_C"/>
    <property type="match status" value="1"/>
</dbReference>
<dbReference type="PANTHER" id="PTHR30349:SF41">
    <property type="entry name" value="INTEGRASE_RECOMBINASE PROTEIN MJ0367-RELATED"/>
    <property type="match status" value="1"/>
</dbReference>
<comment type="caution">
    <text evidence="8">The sequence shown here is derived from an EMBL/GenBank/DDBJ whole genome shotgun (WGS) entry which is preliminary data.</text>
</comment>
<dbReference type="Gene3D" id="1.10.443.10">
    <property type="entry name" value="Intergrase catalytic core"/>
    <property type="match status" value="1"/>
</dbReference>
<dbReference type="InterPro" id="IPR013762">
    <property type="entry name" value="Integrase-like_cat_sf"/>
</dbReference>
<dbReference type="Gene3D" id="1.10.150.130">
    <property type="match status" value="1"/>
</dbReference>
<evidence type="ECO:0000313" key="8">
    <source>
        <dbReference type="EMBL" id="RBO97198.1"/>
    </source>
</evidence>
<dbReference type="AlphaFoldDB" id="A0A366E705"/>
<dbReference type="Pfam" id="PF00589">
    <property type="entry name" value="Phage_integrase"/>
    <property type="match status" value="1"/>
</dbReference>
<dbReference type="RefSeq" id="WP_245911404.1">
    <property type="nucleotide sequence ID" value="NZ_BAABQN010000007.1"/>
</dbReference>
<feature type="domain" description="Tyr recombinase" evidence="6">
    <location>
        <begin position="142"/>
        <end position="239"/>
    </location>
</feature>
<evidence type="ECO:0000313" key="9">
    <source>
        <dbReference type="Proteomes" id="UP000252254"/>
    </source>
</evidence>
<keyword evidence="9" id="KW-1185">Reference proteome</keyword>
<dbReference type="SUPFAM" id="SSF56349">
    <property type="entry name" value="DNA breaking-rejoining enzymes"/>
    <property type="match status" value="1"/>
</dbReference>
<evidence type="ECO:0000259" key="7">
    <source>
        <dbReference type="PROSITE" id="PS51900"/>
    </source>
</evidence>
<evidence type="ECO:0000259" key="6">
    <source>
        <dbReference type="PROSITE" id="PS51898"/>
    </source>
</evidence>
<dbReference type="EMBL" id="QNRI01000007">
    <property type="protein sequence ID" value="RBO97198.1"/>
    <property type="molecule type" value="Genomic_DNA"/>
</dbReference>
<name>A0A366E705_9BACI</name>
<evidence type="ECO:0000256" key="1">
    <source>
        <dbReference type="ARBA" id="ARBA00008857"/>
    </source>
</evidence>
<dbReference type="InterPro" id="IPR044068">
    <property type="entry name" value="CB"/>
</dbReference>
<gene>
    <name evidence="8" type="ORF">DES48_107117</name>
</gene>
<dbReference type="InterPro" id="IPR004107">
    <property type="entry name" value="Integrase_SAM-like_N"/>
</dbReference>
<proteinExistence type="inferred from homology"/>
<dbReference type="InterPro" id="IPR050090">
    <property type="entry name" value="Tyrosine_recombinase_XerCD"/>
</dbReference>
<dbReference type="PROSITE" id="PS51898">
    <property type="entry name" value="TYR_RECOMBINASE"/>
    <property type="match status" value="1"/>
</dbReference>
<accession>A0A366E705</accession>
<keyword evidence="2" id="KW-0229">DNA integration</keyword>
<evidence type="ECO:0000256" key="3">
    <source>
        <dbReference type="ARBA" id="ARBA00023125"/>
    </source>
</evidence>
<dbReference type="PANTHER" id="PTHR30349">
    <property type="entry name" value="PHAGE INTEGRASE-RELATED"/>
    <property type="match status" value="1"/>
</dbReference>
<dbReference type="GO" id="GO:0006310">
    <property type="term" value="P:DNA recombination"/>
    <property type="evidence" value="ECO:0007669"/>
    <property type="project" value="UniProtKB-KW"/>
</dbReference>
<dbReference type="GO" id="GO:0003677">
    <property type="term" value="F:DNA binding"/>
    <property type="evidence" value="ECO:0007669"/>
    <property type="project" value="UniProtKB-UniRule"/>
</dbReference>
<dbReference type="PROSITE" id="PS51900">
    <property type="entry name" value="CB"/>
    <property type="match status" value="1"/>
</dbReference>
<keyword evidence="3 5" id="KW-0238">DNA-binding</keyword>
<reference evidence="8 9" key="1">
    <citation type="submission" date="2018-06" db="EMBL/GenBank/DDBJ databases">
        <title>Genomic Encyclopedia of Type Strains, Phase IV (KMG-IV): sequencing the most valuable type-strain genomes for metagenomic binning, comparative biology and taxonomic classification.</title>
        <authorList>
            <person name="Goeker M."/>
        </authorList>
    </citation>
    <scope>NUCLEOTIDE SEQUENCE [LARGE SCALE GENOMIC DNA]</scope>
    <source>
        <strain evidence="8 9">DSM 15140</strain>
    </source>
</reference>
<feature type="domain" description="Core-binding (CB)" evidence="7">
    <location>
        <begin position="30"/>
        <end position="121"/>
    </location>
</feature>
<keyword evidence="4" id="KW-0233">DNA recombination</keyword>
<dbReference type="Proteomes" id="UP000252254">
    <property type="component" value="Unassembled WGS sequence"/>
</dbReference>
<comment type="similarity">
    <text evidence="1">Belongs to the 'phage' integrase family.</text>
</comment>